<dbReference type="Pfam" id="PF08281">
    <property type="entry name" value="Sigma70_r4_2"/>
    <property type="match status" value="1"/>
</dbReference>
<dbReference type="SUPFAM" id="SSF88659">
    <property type="entry name" value="Sigma3 and sigma4 domains of RNA polymerase sigma factors"/>
    <property type="match status" value="1"/>
</dbReference>
<evidence type="ECO:0000256" key="3">
    <source>
        <dbReference type="ARBA" id="ARBA00023082"/>
    </source>
</evidence>
<dbReference type="RefSeq" id="WP_188951157.1">
    <property type="nucleotide sequence ID" value="NZ_BMIB01000001.1"/>
</dbReference>
<dbReference type="NCBIfam" id="TIGR02937">
    <property type="entry name" value="sigma70-ECF"/>
    <property type="match status" value="1"/>
</dbReference>
<dbReference type="SUPFAM" id="SSF88946">
    <property type="entry name" value="Sigma2 domain of RNA polymerase sigma factors"/>
    <property type="match status" value="1"/>
</dbReference>
<dbReference type="InterPro" id="IPR014284">
    <property type="entry name" value="RNA_pol_sigma-70_dom"/>
</dbReference>
<evidence type="ECO:0000259" key="6">
    <source>
        <dbReference type="Pfam" id="PF08281"/>
    </source>
</evidence>
<protein>
    <recommendedName>
        <fullName evidence="9">RNA polymerase sigma-70 factor, ECF subfamily</fullName>
    </recommendedName>
</protein>
<reference evidence="7" key="1">
    <citation type="journal article" date="2014" name="Int. J. Syst. Evol. Microbiol.">
        <title>Complete genome sequence of Corynebacterium casei LMG S-19264T (=DSM 44701T), isolated from a smear-ripened cheese.</title>
        <authorList>
            <consortium name="US DOE Joint Genome Institute (JGI-PGF)"/>
            <person name="Walter F."/>
            <person name="Albersmeier A."/>
            <person name="Kalinowski J."/>
            <person name="Ruckert C."/>
        </authorList>
    </citation>
    <scope>NUCLEOTIDE SEQUENCE</scope>
    <source>
        <strain evidence="7">CGMCC 1.15290</strain>
    </source>
</reference>
<dbReference type="GO" id="GO:0006352">
    <property type="term" value="P:DNA-templated transcription initiation"/>
    <property type="evidence" value="ECO:0007669"/>
    <property type="project" value="InterPro"/>
</dbReference>
<dbReference type="Proteomes" id="UP000627292">
    <property type="component" value="Unassembled WGS sequence"/>
</dbReference>
<gene>
    <name evidence="7" type="ORF">GCM10011379_13030</name>
</gene>
<dbReference type="Pfam" id="PF04542">
    <property type="entry name" value="Sigma70_r2"/>
    <property type="match status" value="1"/>
</dbReference>
<dbReference type="EMBL" id="BMIB01000001">
    <property type="protein sequence ID" value="GGH62772.1"/>
    <property type="molecule type" value="Genomic_DNA"/>
</dbReference>
<organism evidence="7 8">
    <name type="scientific">Filimonas zeae</name>
    <dbReference type="NCBI Taxonomy" id="1737353"/>
    <lineage>
        <taxon>Bacteria</taxon>
        <taxon>Pseudomonadati</taxon>
        <taxon>Bacteroidota</taxon>
        <taxon>Chitinophagia</taxon>
        <taxon>Chitinophagales</taxon>
        <taxon>Chitinophagaceae</taxon>
        <taxon>Filimonas</taxon>
    </lineage>
</organism>
<dbReference type="InterPro" id="IPR013325">
    <property type="entry name" value="RNA_pol_sigma_r2"/>
</dbReference>
<keyword evidence="3" id="KW-0731">Sigma factor</keyword>
<dbReference type="Gene3D" id="1.10.1740.10">
    <property type="match status" value="1"/>
</dbReference>
<evidence type="ECO:0008006" key="9">
    <source>
        <dbReference type="Google" id="ProtNLM"/>
    </source>
</evidence>
<feature type="domain" description="RNA polymerase sigma-70 region 2" evidence="5">
    <location>
        <begin position="27"/>
        <end position="93"/>
    </location>
</feature>
<dbReference type="GO" id="GO:0016987">
    <property type="term" value="F:sigma factor activity"/>
    <property type="evidence" value="ECO:0007669"/>
    <property type="project" value="UniProtKB-KW"/>
</dbReference>
<comment type="caution">
    <text evidence="7">The sequence shown here is derived from an EMBL/GenBank/DDBJ whole genome shotgun (WGS) entry which is preliminary data.</text>
</comment>
<dbReference type="InterPro" id="IPR036388">
    <property type="entry name" value="WH-like_DNA-bd_sf"/>
</dbReference>
<dbReference type="PANTHER" id="PTHR43133:SF46">
    <property type="entry name" value="RNA POLYMERASE SIGMA-70 FACTOR ECF SUBFAMILY"/>
    <property type="match status" value="1"/>
</dbReference>
<comment type="similarity">
    <text evidence="1">Belongs to the sigma-70 factor family. ECF subfamily.</text>
</comment>
<name>A0A917IV92_9BACT</name>
<keyword evidence="2" id="KW-0805">Transcription regulation</keyword>
<dbReference type="Gene3D" id="1.10.10.10">
    <property type="entry name" value="Winged helix-like DNA-binding domain superfamily/Winged helix DNA-binding domain"/>
    <property type="match status" value="1"/>
</dbReference>
<evidence type="ECO:0000256" key="2">
    <source>
        <dbReference type="ARBA" id="ARBA00023015"/>
    </source>
</evidence>
<dbReference type="GO" id="GO:0003677">
    <property type="term" value="F:DNA binding"/>
    <property type="evidence" value="ECO:0007669"/>
    <property type="project" value="InterPro"/>
</dbReference>
<evidence type="ECO:0000256" key="1">
    <source>
        <dbReference type="ARBA" id="ARBA00010641"/>
    </source>
</evidence>
<dbReference type="InterPro" id="IPR039425">
    <property type="entry name" value="RNA_pol_sigma-70-like"/>
</dbReference>
<dbReference type="InterPro" id="IPR013324">
    <property type="entry name" value="RNA_pol_sigma_r3/r4-like"/>
</dbReference>
<dbReference type="InterPro" id="IPR007627">
    <property type="entry name" value="RNA_pol_sigma70_r2"/>
</dbReference>
<keyword evidence="4" id="KW-0804">Transcription</keyword>
<dbReference type="AlphaFoldDB" id="A0A917IV92"/>
<accession>A0A917IV92</accession>
<dbReference type="CDD" id="cd06171">
    <property type="entry name" value="Sigma70_r4"/>
    <property type="match status" value="1"/>
</dbReference>
<reference evidence="7" key="2">
    <citation type="submission" date="2020-09" db="EMBL/GenBank/DDBJ databases">
        <authorList>
            <person name="Sun Q."/>
            <person name="Zhou Y."/>
        </authorList>
    </citation>
    <scope>NUCLEOTIDE SEQUENCE</scope>
    <source>
        <strain evidence="7">CGMCC 1.15290</strain>
    </source>
</reference>
<dbReference type="InterPro" id="IPR013249">
    <property type="entry name" value="RNA_pol_sigma70_r4_t2"/>
</dbReference>
<proteinExistence type="inferred from homology"/>
<evidence type="ECO:0000259" key="5">
    <source>
        <dbReference type="Pfam" id="PF04542"/>
    </source>
</evidence>
<evidence type="ECO:0000313" key="7">
    <source>
        <dbReference type="EMBL" id="GGH62772.1"/>
    </source>
</evidence>
<keyword evidence="8" id="KW-1185">Reference proteome</keyword>
<evidence type="ECO:0000256" key="4">
    <source>
        <dbReference type="ARBA" id="ARBA00023163"/>
    </source>
</evidence>
<sequence>METAQTHIDDAILLRIADGDETAMRRLYDAFYKPLLFYAESLIRERVPAEDIVMVAFTQYWERRQGFQAIAAVKSFLYTTVRHACYRYTSQQATRHQHVQEAQQASAIDNDFAESRMVIAEMIGSIYQEIEQLNPRYREVVRLLFVQEQSIKEAAAALNISEDNLRKRKERAIEMLRNKVVGAKIAQLALFYLLVQQRMPWKD</sequence>
<dbReference type="PANTHER" id="PTHR43133">
    <property type="entry name" value="RNA POLYMERASE ECF-TYPE SIGMA FACTO"/>
    <property type="match status" value="1"/>
</dbReference>
<evidence type="ECO:0000313" key="8">
    <source>
        <dbReference type="Proteomes" id="UP000627292"/>
    </source>
</evidence>
<feature type="domain" description="RNA polymerase sigma factor 70 region 4 type 2" evidence="6">
    <location>
        <begin position="125"/>
        <end position="175"/>
    </location>
</feature>